<name>M0N9N5_9EURY</name>
<proteinExistence type="predicted"/>
<dbReference type="GO" id="GO:0006508">
    <property type="term" value="P:proteolysis"/>
    <property type="evidence" value="ECO:0007669"/>
    <property type="project" value="UniProtKB-KW"/>
</dbReference>
<gene>
    <name evidence="6" type="ORF">C450_08632</name>
</gene>
<evidence type="ECO:0000313" key="6">
    <source>
        <dbReference type="EMBL" id="EMA53365.1"/>
    </source>
</evidence>
<dbReference type="Pfam" id="PF02897">
    <property type="entry name" value="Peptidase_S9_N"/>
    <property type="match status" value="1"/>
</dbReference>
<dbReference type="SUPFAM" id="SSF50993">
    <property type="entry name" value="Peptidase/esterase 'gauge' domain"/>
    <property type="match status" value="1"/>
</dbReference>
<dbReference type="OrthoDB" id="31240at2157"/>
<comment type="caution">
    <text evidence="6">The sequence shown here is derived from an EMBL/GenBank/DDBJ whole genome shotgun (WGS) entry which is preliminary data.</text>
</comment>
<dbReference type="Gene3D" id="3.40.50.1820">
    <property type="entry name" value="alpha/beta hydrolase"/>
    <property type="match status" value="1"/>
</dbReference>
<dbReference type="PATRIC" id="fig|1227456.3.peg.1740"/>
<dbReference type="InterPro" id="IPR001375">
    <property type="entry name" value="Peptidase_S9_cat"/>
</dbReference>
<dbReference type="Pfam" id="PF00326">
    <property type="entry name" value="Peptidase_S9"/>
    <property type="match status" value="1"/>
</dbReference>
<dbReference type="STRING" id="1227456.C450_08632"/>
<keyword evidence="1" id="KW-0645">Protease</keyword>
<dbReference type="InterPro" id="IPR023302">
    <property type="entry name" value="Pept_S9A_N"/>
</dbReference>
<dbReference type="GO" id="GO:0070012">
    <property type="term" value="F:oligopeptidase activity"/>
    <property type="evidence" value="ECO:0007669"/>
    <property type="project" value="TreeGrafter"/>
</dbReference>
<dbReference type="PANTHER" id="PTHR42881">
    <property type="entry name" value="PROLYL ENDOPEPTIDASE"/>
    <property type="match status" value="1"/>
</dbReference>
<feature type="domain" description="Peptidase S9 prolyl oligopeptidase catalytic" evidence="4">
    <location>
        <begin position="452"/>
        <end position="662"/>
    </location>
</feature>
<dbReference type="PRINTS" id="PR00862">
    <property type="entry name" value="PROLIGOPTASE"/>
</dbReference>
<dbReference type="InterPro" id="IPR051167">
    <property type="entry name" value="Prolyl_oligopep/macrocyclase"/>
</dbReference>
<feature type="domain" description="Peptidase S9A N-terminal" evidence="5">
    <location>
        <begin position="5"/>
        <end position="394"/>
    </location>
</feature>
<evidence type="ECO:0000256" key="3">
    <source>
        <dbReference type="ARBA" id="ARBA00022825"/>
    </source>
</evidence>
<evidence type="ECO:0000259" key="4">
    <source>
        <dbReference type="Pfam" id="PF00326"/>
    </source>
</evidence>
<dbReference type="InterPro" id="IPR029058">
    <property type="entry name" value="AB_hydrolase_fold"/>
</dbReference>
<dbReference type="InterPro" id="IPR002470">
    <property type="entry name" value="Peptidase_S9A"/>
</dbReference>
<accession>M0N9N5</accession>
<reference evidence="6 7" key="1">
    <citation type="journal article" date="2014" name="PLoS Genet.">
        <title>Phylogenetically driven sequencing of extremely halophilic archaea reveals strategies for static and dynamic osmo-response.</title>
        <authorList>
            <person name="Becker E.A."/>
            <person name="Seitzer P.M."/>
            <person name="Tritt A."/>
            <person name="Larsen D."/>
            <person name="Krusor M."/>
            <person name="Yao A.I."/>
            <person name="Wu D."/>
            <person name="Madern D."/>
            <person name="Eisen J.A."/>
            <person name="Darling A.E."/>
            <person name="Facciotti M.T."/>
        </authorList>
    </citation>
    <scope>NUCLEOTIDE SEQUENCE [LARGE SCALE GENOMIC DNA]</scope>
    <source>
        <strain evidence="6 7">DSM 8989</strain>
    </source>
</reference>
<dbReference type="EMBL" id="AOME01000051">
    <property type="protein sequence ID" value="EMA53365.1"/>
    <property type="molecule type" value="Genomic_DNA"/>
</dbReference>
<keyword evidence="3" id="KW-0720">Serine protease</keyword>
<dbReference type="GO" id="GO:0004252">
    <property type="term" value="F:serine-type endopeptidase activity"/>
    <property type="evidence" value="ECO:0007669"/>
    <property type="project" value="UniProtKB-EC"/>
</dbReference>
<organism evidence="6 7">
    <name type="scientific">Halococcus salifodinae DSM 8989</name>
    <dbReference type="NCBI Taxonomy" id="1227456"/>
    <lineage>
        <taxon>Archaea</taxon>
        <taxon>Methanobacteriati</taxon>
        <taxon>Methanobacteriota</taxon>
        <taxon>Stenosarchaea group</taxon>
        <taxon>Halobacteria</taxon>
        <taxon>Halobacteriales</taxon>
        <taxon>Halococcaceae</taxon>
        <taxon>Halococcus</taxon>
    </lineage>
</organism>
<evidence type="ECO:0000256" key="2">
    <source>
        <dbReference type="ARBA" id="ARBA00022801"/>
    </source>
</evidence>
<sequence>MSTPPDTRTEPVTEVLHGHEHVDPYRWLEADADDPAVADWTERQSEYTNTVLDEDLRAAFTPAFEALTEIPDYGAVTPRGNRYVALDRDTDADRPSLHIRDTPGGEARVLATPDDFEGEASIDWFDVDPSGERVAYGVARGGDEQYDLHIADTKTGEVLVDRGTVGRTSSLMFAWAGEGFYYVATGDPSAGAQMDKEFRHYADGEEIVLATHDDQHVWPRLAYHEPTGTLLASFGEMSGGTRVTAWREDEETFEPLFDGGEASVEVELTDETVFLRTDADAARGRVLTADAATFLAGEEAPETVIAEGEGVIREITTTPNYLVVHAHREAASHLAAYDHDGTHAFDVELPALSTVHSVAGDPDADDCFYVVQSIERPASVVHADLETETTRTVREPALDVAVDLEVERRTITSTDGTDVPMFVAHRADRDPSDAPTVLYAYGGFRINLTPMFSRFRLPFLAAGGVYAQVCARGGSEFGEPWHEAGMRAEKQRTFEDVEAAADHLAESGVTTHDRIGTIGGSNGGLTAGAVLTRDPDRWGAAVCAVPLLDMLRFHRFLLGESWTPEYGHPDTEAEYEWIREYSPYQRIGDRAYPPVLCTTAMGDSRVHSSHARKMTARLQNEAAGGPFCLRTETDTGHGLGKSIDMKVDEELDRWTFLAASLGVSSEDVPDVT</sequence>
<dbReference type="RefSeq" id="WP_005042583.1">
    <property type="nucleotide sequence ID" value="NZ_AOME01000051.1"/>
</dbReference>
<protein>
    <submittedName>
        <fullName evidence="6">Prolyl oligopeptidase</fullName>
    </submittedName>
</protein>
<dbReference type="SUPFAM" id="SSF53474">
    <property type="entry name" value="alpha/beta-Hydrolases"/>
    <property type="match status" value="1"/>
</dbReference>
<evidence type="ECO:0000259" key="5">
    <source>
        <dbReference type="Pfam" id="PF02897"/>
    </source>
</evidence>
<keyword evidence="2" id="KW-0378">Hydrolase</keyword>
<evidence type="ECO:0000256" key="1">
    <source>
        <dbReference type="ARBA" id="ARBA00022670"/>
    </source>
</evidence>
<dbReference type="PANTHER" id="PTHR42881:SF13">
    <property type="entry name" value="PROLYL ENDOPEPTIDASE"/>
    <property type="match status" value="1"/>
</dbReference>
<dbReference type="GO" id="GO:0005829">
    <property type="term" value="C:cytosol"/>
    <property type="evidence" value="ECO:0007669"/>
    <property type="project" value="TreeGrafter"/>
</dbReference>
<dbReference type="Gene3D" id="2.130.10.120">
    <property type="entry name" value="Prolyl oligopeptidase, N-terminal domain"/>
    <property type="match status" value="1"/>
</dbReference>
<evidence type="ECO:0000313" key="7">
    <source>
        <dbReference type="Proteomes" id="UP000011625"/>
    </source>
</evidence>
<dbReference type="AlphaFoldDB" id="M0N9N5"/>
<dbReference type="Proteomes" id="UP000011625">
    <property type="component" value="Unassembled WGS sequence"/>
</dbReference>
<keyword evidence="7" id="KW-1185">Reference proteome</keyword>